<reference evidence="1" key="1">
    <citation type="submission" date="2022-06" db="EMBL/GenBank/DDBJ databases">
        <title>A novel DMS-producing enzyme.</title>
        <authorList>
            <person name="Zhang Y."/>
        </authorList>
    </citation>
    <scope>NUCLEOTIDE SEQUENCE</scope>
    <source>
        <strain evidence="1">H10-59</strain>
    </source>
</reference>
<sequence length="158" mass="17651">MEFVLFFAGAFASWLITHIYHRNSSKNAPEWARPLIDSLPETEPSQEELSKLVQDYVVNNSLVESGSNSDGEWFRYSNGEQICKGQFTAGNENEVRVPFPAAFTTEPSLDLSGEINRVKAKHATPSELVVDLNSNDLESATSDFAYQARGHWKDPHSS</sequence>
<evidence type="ECO:0000313" key="1">
    <source>
        <dbReference type="EMBL" id="XBO73561.1"/>
    </source>
</evidence>
<accession>A0AAU7KPQ4</accession>
<name>A0AAU7KPQ4_9GAMM</name>
<proteinExistence type="predicted"/>
<gene>
    <name evidence="1" type="ORF">NFG57_12005</name>
</gene>
<dbReference type="RefSeq" id="WP_348814405.1">
    <property type="nucleotide sequence ID" value="NZ_CP098828.1"/>
</dbReference>
<dbReference type="AlphaFoldDB" id="A0AAU7KPQ4"/>
<dbReference type="EMBL" id="CP098828">
    <property type="protein sequence ID" value="XBO73561.1"/>
    <property type="molecule type" value="Genomic_DNA"/>
</dbReference>
<organism evidence="1">
    <name type="scientific">Halomonas sp. H10-59</name>
    <dbReference type="NCBI Taxonomy" id="2950874"/>
    <lineage>
        <taxon>Bacteria</taxon>
        <taxon>Pseudomonadati</taxon>
        <taxon>Pseudomonadota</taxon>
        <taxon>Gammaproteobacteria</taxon>
        <taxon>Oceanospirillales</taxon>
        <taxon>Halomonadaceae</taxon>
        <taxon>Halomonas</taxon>
    </lineage>
</organism>
<protein>
    <submittedName>
        <fullName evidence="1">Uncharacterized protein</fullName>
    </submittedName>
</protein>